<sequence length="59" mass="7142">MNKRLNQYDVNDRRIREKTKVQVLAILLEDNEASRRVILHNTKRIIQQHKAEIQELAYK</sequence>
<dbReference type="OrthoDB" id="6706833at2"/>
<evidence type="ECO:0000313" key="1">
    <source>
        <dbReference type="EMBL" id="SNX44007.1"/>
    </source>
</evidence>
<protein>
    <submittedName>
        <fullName evidence="1">Uncharacterized protein</fullName>
    </submittedName>
</protein>
<accession>A0A240E5I6</accession>
<name>A0A240E5I6_9GAMM</name>
<proteinExistence type="predicted"/>
<dbReference type="Proteomes" id="UP000219042">
    <property type="component" value="Unassembled WGS sequence"/>
</dbReference>
<dbReference type="EMBL" id="OANT01000002">
    <property type="protein sequence ID" value="SNX44007.1"/>
    <property type="molecule type" value="Genomic_DNA"/>
</dbReference>
<gene>
    <name evidence="1" type="ORF">SAMN05421731_102165</name>
</gene>
<keyword evidence="2" id="KW-1185">Reference proteome</keyword>
<organism evidence="1 2">
    <name type="scientific">Acinetobacter puyangensis</name>
    <dbReference type="NCBI Taxonomy" id="1096779"/>
    <lineage>
        <taxon>Bacteria</taxon>
        <taxon>Pseudomonadati</taxon>
        <taxon>Pseudomonadota</taxon>
        <taxon>Gammaproteobacteria</taxon>
        <taxon>Moraxellales</taxon>
        <taxon>Moraxellaceae</taxon>
        <taxon>Acinetobacter</taxon>
    </lineage>
</organism>
<dbReference type="AlphaFoldDB" id="A0A240E5I6"/>
<evidence type="ECO:0000313" key="2">
    <source>
        <dbReference type="Proteomes" id="UP000219042"/>
    </source>
</evidence>
<reference evidence="2" key="1">
    <citation type="submission" date="2016-09" db="EMBL/GenBank/DDBJ databases">
        <authorList>
            <person name="Varghese N."/>
            <person name="Submissions S."/>
        </authorList>
    </citation>
    <scope>NUCLEOTIDE SEQUENCE [LARGE SCALE GENOMIC DNA]</scope>
    <source>
        <strain evidence="2">ANC 4466</strain>
    </source>
</reference>